<protein>
    <submittedName>
        <fullName evidence="1">Uncharacterized protein</fullName>
    </submittedName>
</protein>
<evidence type="ECO:0000313" key="2">
    <source>
        <dbReference type="Proteomes" id="UP000294933"/>
    </source>
</evidence>
<dbReference type="AlphaFoldDB" id="A0A4Y7QDH5"/>
<proteinExistence type="predicted"/>
<gene>
    <name evidence="1" type="ORF">BD410DRAFT_826474</name>
</gene>
<dbReference type="Proteomes" id="UP000294933">
    <property type="component" value="Unassembled WGS sequence"/>
</dbReference>
<sequence length="159" mass="17953">MSGQLERIYEVEERIQQNPVIGIYRKKPPPANYGINVRQDQNTTGMFASHITLEQAVIEGGAWRGIAQVCNIDFRTVTFSAQVRVNFELFQMPAWLYGFYTPANALCPASLVRTLLSLIIVSQARTLIATRCYLAIPHTSLHSQLPRMAIRIDEIKFVG</sequence>
<name>A0A4Y7QDH5_9AGAM</name>
<organism evidence="1 2">
    <name type="scientific">Rickenella mellea</name>
    <dbReference type="NCBI Taxonomy" id="50990"/>
    <lineage>
        <taxon>Eukaryota</taxon>
        <taxon>Fungi</taxon>
        <taxon>Dikarya</taxon>
        <taxon>Basidiomycota</taxon>
        <taxon>Agaricomycotina</taxon>
        <taxon>Agaricomycetes</taxon>
        <taxon>Hymenochaetales</taxon>
        <taxon>Rickenellaceae</taxon>
        <taxon>Rickenella</taxon>
    </lineage>
</organism>
<keyword evidence="2" id="KW-1185">Reference proteome</keyword>
<accession>A0A4Y7QDH5</accession>
<reference evidence="1 2" key="1">
    <citation type="submission" date="2018-06" db="EMBL/GenBank/DDBJ databases">
        <title>A transcriptomic atlas of mushroom development highlights an independent origin of complex multicellularity.</title>
        <authorList>
            <consortium name="DOE Joint Genome Institute"/>
            <person name="Krizsan K."/>
            <person name="Almasi E."/>
            <person name="Merenyi Z."/>
            <person name="Sahu N."/>
            <person name="Viragh M."/>
            <person name="Koszo T."/>
            <person name="Mondo S."/>
            <person name="Kiss B."/>
            <person name="Balint B."/>
            <person name="Kues U."/>
            <person name="Barry K."/>
            <person name="Hegedus J.C."/>
            <person name="Henrissat B."/>
            <person name="Johnson J."/>
            <person name="Lipzen A."/>
            <person name="Ohm R."/>
            <person name="Nagy I."/>
            <person name="Pangilinan J."/>
            <person name="Yan J."/>
            <person name="Xiong Y."/>
            <person name="Grigoriev I.V."/>
            <person name="Hibbett D.S."/>
            <person name="Nagy L.G."/>
        </authorList>
    </citation>
    <scope>NUCLEOTIDE SEQUENCE [LARGE SCALE GENOMIC DNA]</scope>
    <source>
        <strain evidence="1 2">SZMC22713</strain>
    </source>
</reference>
<dbReference type="VEuPathDB" id="FungiDB:BD410DRAFT_826474"/>
<evidence type="ECO:0000313" key="1">
    <source>
        <dbReference type="EMBL" id="TDL25142.1"/>
    </source>
</evidence>
<dbReference type="EMBL" id="ML170164">
    <property type="protein sequence ID" value="TDL25142.1"/>
    <property type="molecule type" value="Genomic_DNA"/>
</dbReference>